<dbReference type="RefSeq" id="WP_069399912.1">
    <property type="nucleotide sequence ID" value="NZ_JACKTB010000012.1"/>
</dbReference>
<gene>
    <name evidence="2" type="ORF">BHQ21_08775</name>
</gene>
<feature type="domain" description="Methyltransferase" evidence="1">
    <location>
        <begin position="50"/>
        <end position="136"/>
    </location>
</feature>
<dbReference type="SUPFAM" id="SSF53335">
    <property type="entry name" value="S-adenosyl-L-methionine-dependent methyltransferases"/>
    <property type="match status" value="1"/>
</dbReference>
<dbReference type="STRING" id="243061.AWC25_05730"/>
<dbReference type="Proteomes" id="UP000094224">
    <property type="component" value="Unassembled WGS sequence"/>
</dbReference>
<keyword evidence="3" id="KW-1185">Reference proteome</keyword>
<proteinExistence type="predicted"/>
<comment type="caution">
    <text evidence="2">The sequence shown here is derived from an EMBL/GenBank/DDBJ whole genome shotgun (WGS) entry which is preliminary data.</text>
</comment>
<dbReference type="InterPro" id="IPR029063">
    <property type="entry name" value="SAM-dependent_MTases_sf"/>
</dbReference>
<dbReference type="EMBL" id="MIHC01000012">
    <property type="protein sequence ID" value="ODR07469.1"/>
    <property type="molecule type" value="Genomic_DNA"/>
</dbReference>
<name>A0A1E3SZ78_9MYCO</name>
<reference evidence="3" key="1">
    <citation type="submission" date="2016-09" db="EMBL/GenBank/DDBJ databases">
        <authorList>
            <person name="Greninger A.L."/>
            <person name="Jerome K.R."/>
            <person name="Mcnair B."/>
            <person name="Wallis C."/>
            <person name="Fang F."/>
        </authorList>
    </citation>
    <scope>NUCLEOTIDE SEQUENCE [LARGE SCALE GENOMIC DNA]</scope>
    <source>
        <strain evidence="3">BC1_M4</strain>
    </source>
</reference>
<sequence>MRTVTAQCYCQHATGTERTADGSLIELYRRLPPTGEPEQIHALLRPRSTVLELGAGTGRIADPLTQLGHHVTAVDDSAYMLAEVRHARTVRARIEDLRLTQRFDTVLLPTNLIHYPGIALRRAVLATIEHHLAPTGKAIIQWKPPSYWATRTSGWTEHKVIGDVAARVTVHSDLDGVVEGEYALIVDGSELRQCFHLEVLTVEELRREFDTSGLQLLTTSPELTEWLEVVRKTD</sequence>
<accession>A0A1E3SZ78</accession>
<dbReference type="CDD" id="cd02440">
    <property type="entry name" value="AdoMet_MTases"/>
    <property type="match status" value="1"/>
</dbReference>
<protein>
    <recommendedName>
        <fullName evidence="1">Methyltransferase domain-containing protein</fullName>
    </recommendedName>
</protein>
<dbReference type="InterPro" id="IPR041698">
    <property type="entry name" value="Methyltransf_25"/>
</dbReference>
<evidence type="ECO:0000313" key="2">
    <source>
        <dbReference type="EMBL" id="ODR07469.1"/>
    </source>
</evidence>
<dbReference type="Pfam" id="PF13649">
    <property type="entry name" value="Methyltransf_25"/>
    <property type="match status" value="1"/>
</dbReference>
<dbReference type="OrthoDB" id="7062303at2"/>
<evidence type="ECO:0000259" key="1">
    <source>
        <dbReference type="Pfam" id="PF13649"/>
    </source>
</evidence>
<dbReference type="AlphaFoldDB" id="A0A1E3SZ78"/>
<dbReference type="Gene3D" id="3.40.50.150">
    <property type="entry name" value="Vaccinia Virus protein VP39"/>
    <property type="match status" value="1"/>
</dbReference>
<evidence type="ECO:0000313" key="3">
    <source>
        <dbReference type="Proteomes" id="UP000094224"/>
    </source>
</evidence>
<organism evidence="2 3">
    <name type="scientific">Mycobacterium sherrisii</name>
    <dbReference type="NCBI Taxonomy" id="243061"/>
    <lineage>
        <taxon>Bacteria</taxon>
        <taxon>Bacillati</taxon>
        <taxon>Actinomycetota</taxon>
        <taxon>Actinomycetes</taxon>
        <taxon>Mycobacteriales</taxon>
        <taxon>Mycobacteriaceae</taxon>
        <taxon>Mycobacterium</taxon>
        <taxon>Mycobacterium simiae complex</taxon>
    </lineage>
</organism>